<feature type="signal peptide" evidence="1">
    <location>
        <begin position="1"/>
        <end position="21"/>
    </location>
</feature>
<reference evidence="2 3" key="1">
    <citation type="submission" date="2024-04" db="EMBL/GenBank/DDBJ databases">
        <title>Salinicola lusitanus LLJ914,a marine bacterium isolated from the Okinawa Trough.</title>
        <authorList>
            <person name="Li J."/>
        </authorList>
    </citation>
    <scope>NUCLEOTIDE SEQUENCE [LARGE SCALE GENOMIC DNA]</scope>
    <source>
        <strain evidence="2 3">LLJ914</strain>
    </source>
</reference>
<dbReference type="SUPFAM" id="SSF52833">
    <property type="entry name" value="Thioredoxin-like"/>
    <property type="match status" value="1"/>
</dbReference>
<evidence type="ECO:0000313" key="2">
    <source>
        <dbReference type="EMBL" id="XAD55021.1"/>
    </source>
</evidence>
<organism evidence="2 3">
    <name type="scientific">Salinicola lusitanus</name>
    <dbReference type="NCBI Taxonomy" id="1949085"/>
    <lineage>
        <taxon>Bacteria</taxon>
        <taxon>Pseudomonadati</taxon>
        <taxon>Pseudomonadota</taxon>
        <taxon>Gammaproteobacteria</taxon>
        <taxon>Oceanospirillales</taxon>
        <taxon>Halomonadaceae</taxon>
        <taxon>Salinicola</taxon>
    </lineage>
</organism>
<dbReference type="RefSeq" id="WP_342595542.1">
    <property type="nucleotide sequence ID" value="NZ_CP151919.1"/>
</dbReference>
<feature type="chain" id="PRO_5046291777" evidence="1">
    <location>
        <begin position="22"/>
        <end position="146"/>
    </location>
</feature>
<gene>
    <name evidence="2" type="ORF">AAGT95_03310</name>
</gene>
<accession>A0ABZ3CVE0</accession>
<dbReference type="Pfam" id="PF04214">
    <property type="entry name" value="DUF411"/>
    <property type="match status" value="1"/>
</dbReference>
<proteinExistence type="predicted"/>
<dbReference type="InterPro" id="IPR007332">
    <property type="entry name" value="DUF411"/>
</dbReference>
<protein>
    <submittedName>
        <fullName evidence="2">DUF411 domain-containing protein</fullName>
    </submittedName>
</protein>
<keyword evidence="1" id="KW-0732">Signal</keyword>
<dbReference type="EMBL" id="CP151919">
    <property type="protein sequence ID" value="XAD55021.1"/>
    <property type="molecule type" value="Genomic_DNA"/>
</dbReference>
<evidence type="ECO:0000256" key="1">
    <source>
        <dbReference type="SAM" id="SignalP"/>
    </source>
</evidence>
<dbReference type="InterPro" id="IPR036249">
    <property type="entry name" value="Thioredoxin-like_sf"/>
</dbReference>
<evidence type="ECO:0000313" key="3">
    <source>
        <dbReference type="Proteomes" id="UP001453229"/>
    </source>
</evidence>
<dbReference type="Proteomes" id="UP001453229">
    <property type="component" value="Chromosome"/>
</dbReference>
<keyword evidence="3" id="KW-1185">Reference proteome</keyword>
<name>A0ABZ3CVE0_9GAMM</name>
<sequence length="146" mass="15967">MKYFKKLIFTALLAFPLSGFAAETTATLYKNPNCGCCSEHAKYLEANGFDVEVIDTNDLAEIKAEHDVPKKLYGCHSTLIGDYIFEGHVDAESIKQVLEDKPSIKGLSVPGMPLGSPGMGGEKQEPIEVYTLTLQPTDSPEVYATY</sequence>